<dbReference type="GeneID" id="4910106"/>
<protein>
    <recommendedName>
        <fullName evidence="1">Metallo-beta-lactamase domain-containing protein</fullName>
    </recommendedName>
</protein>
<dbReference type="InterPro" id="IPR036866">
    <property type="entry name" value="RibonucZ/Hydroxyglut_hydro"/>
</dbReference>
<accession>A3MXK8</accession>
<dbReference type="KEGG" id="pcl:Pcal_1959"/>
<gene>
    <name evidence="2" type="ordered locus">Pcal_1959</name>
</gene>
<name>A3MXK8_PYRCJ</name>
<proteinExistence type="predicted"/>
<evidence type="ECO:0000313" key="3">
    <source>
        <dbReference type="Proteomes" id="UP000001431"/>
    </source>
</evidence>
<dbReference type="Proteomes" id="UP000001431">
    <property type="component" value="Chromosome"/>
</dbReference>
<keyword evidence="3" id="KW-1185">Reference proteome</keyword>
<dbReference type="HOGENOM" id="CLU_1145256_0_0_2"/>
<dbReference type="SMART" id="SM00849">
    <property type="entry name" value="Lactamase_B"/>
    <property type="match status" value="1"/>
</dbReference>
<dbReference type="InterPro" id="IPR001279">
    <property type="entry name" value="Metallo-B-lactamas"/>
</dbReference>
<feature type="domain" description="Metallo-beta-lactamase" evidence="1">
    <location>
        <begin position="5"/>
        <end position="163"/>
    </location>
</feature>
<dbReference type="AlphaFoldDB" id="A3MXK8"/>
<dbReference type="SUPFAM" id="SSF56281">
    <property type="entry name" value="Metallo-hydrolase/oxidoreductase"/>
    <property type="match status" value="1"/>
</dbReference>
<reference evidence="2" key="1">
    <citation type="submission" date="2007-02" db="EMBL/GenBank/DDBJ databases">
        <title>Complete sequence of Pyrobaculum calidifontis JCM 11548.</title>
        <authorList>
            <consortium name="US DOE Joint Genome Institute"/>
            <person name="Copeland A."/>
            <person name="Lucas S."/>
            <person name="Lapidus A."/>
            <person name="Barry K."/>
            <person name="Glavina del Rio T."/>
            <person name="Dalin E."/>
            <person name="Tice H."/>
            <person name="Pitluck S."/>
            <person name="Chain P."/>
            <person name="Malfatti S."/>
            <person name="Shin M."/>
            <person name="Vergez L."/>
            <person name="Schmutz J."/>
            <person name="Larimer F."/>
            <person name="Land M."/>
            <person name="Hauser L."/>
            <person name="Kyrpides N."/>
            <person name="Mikhailova N."/>
            <person name="Cozen A.E."/>
            <person name="Fitz-Gibbon S.T."/>
            <person name="House C.H."/>
            <person name="Saltikov C."/>
            <person name="Lowe T.M."/>
            <person name="Richardson P."/>
        </authorList>
    </citation>
    <scope>NUCLEOTIDE SEQUENCE [LARGE SCALE GENOMIC DNA]</scope>
    <source>
        <strain evidence="2">JCM 11548</strain>
    </source>
</reference>
<dbReference type="RefSeq" id="WP_011850633.1">
    <property type="nucleotide sequence ID" value="NC_009073.1"/>
</dbReference>
<dbReference type="eggNOG" id="arCOG00498">
    <property type="taxonomic scope" value="Archaea"/>
</dbReference>
<dbReference type="EMBL" id="CP000561">
    <property type="protein sequence ID" value="ABO09375.1"/>
    <property type="molecule type" value="Genomic_DNA"/>
</dbReference>
<sequence>MFSRVGTGWVYEGYFGVDTPEEAGASTVLVTHHHERHVAGARRAKLVVINPLEYGMASDLGRALRYAEVVLKRAGAPRDYRPKISAGPFAGRVHTFTAGWVDLGDLSVRVIPCGSHTWGHTCYGVGNVIFTGDLDGWIVSVPTFINVVSSLKGLKGYVAYTGGGERVEAEEFAAALEGKFRKLLRAYMECVGEGTPYRIALCARGGGDVLRLSEEGLAFVKYLAEGGYVKITNSTPYVVKRVA</sequence>
<evidence type="ECO:0000259" key="1">
    <source>
        <dbReference type="SMART" id="SM00849"/>
    </source>
</evidence>
<dbReference type="Gene3D" id="3.60.15.10">
    <property type="entry name" value="Ribonuclease Z/Hydroxyacylglutathione hydrolase-like"/>
    <property type="match status" value="1"/>
</dbReference>
<evidence type="ECO:0000313" key="2">
    <source>
        <dbReference type="EMBL" id="ABO09375.1"/>
    </source>
</evidence>
<dbReference type="STRING" id="410359.Pcal_1959"/>
<dbReference type="OrthoDB" id="26510at2157"/>
<organism evidence="2 3">
    <name type="scientific">Pyrobaculum calidifontis (strain DSM 21063 / JCM 11548 / VA1)</name>
    <dbReference type="NCBI Taxonomy" id="410359"/>
    <lineage>
        <taxon>Archaea</taxon>
        <taxon>Thermoproteota</taxon>
        <taxon>Thermoprotei</taxon>
        <taxon>Thermoproteales</taxon>
        <taxon>Thermoproteaceae</taxon>
        <taxon>Pyrobaculum</taxon>
    </lineage>
</organism>